<evidence type="ECO:0000313" key="9">
    <source>
        <dbReference type="Proteomes" id="UP000075885"/>
    </source>
</evidence>
<feature type="domain" description="Chitin-binding type-2" evidence="7">
    <location>
        <begin position="266"/>
        <end position="326"/>
    </location>
</feature>
<keyword evidence="9" id="KW-1185">Reference proteome</keyword>
<dbReference type="InterPro" id="IPR002557">
    <property type="entry name" value="Chitin-bd_dom"/>
</dbReference>
<keyword evidence="5" id="KW-0325">Glycoprotein</keyword>
<dbReference type="AlphaFoldDB" id="A0A182PID5"/>
<dbReference type="PANTHER" id="PTHR23301">
    <property type="entry name" value="CHITIN BINDING PERITROPHIN-A"/>
    <property type="match status" value="1"/>
</dbReference>
<protein>
    <recommendedName>
        <fullName evidence="7">Chitin-binding type-2 domain-containing protein</fullName>
    </recommendedName>
</protein>
<dbReference type="InterPro" id="IPR036508">
    <property type="entry name" value="Chitin-bd_dom_sf"/>
</dbReference>
<dbReference type="VEuPathDB" id="VectorBase:AEPI006697"/>
<evidence type="ECO:0000256" key="3">
    <source>
        <dbReference type="ARBA" id="ARBA00022737"/>
    </source>
</evidence>
<keyword evidence="2 6" id="KW-0732">Signal</keyword>
<sequence>MTSGLRPILILLALGTLASASVVRKSCLSCGYPTGHQIPSHSFCLQTDLRTYFRHEHECGKFYRCNRGTAYEFLCSEGYGFNEEANACEHIAKFLCSEGYGFNEEANACEHIAKVRCPTDISYASNTHELEHDFVRASGAGQRNRTGNTHELEYDFVRASGAGQRNKTSCNICQSAVHLVRNHPNCPTRNGYYPVMFRHQSDCSKYYLCDHGTAYEIACPGGLHFNTALNVCDYPESVGCSAVAEDSDVAVEKPTEEGEQSVPKVHPNCPAVTGRQEPAYWPHPHDCGKYFGCQWGCVELLSCPAGYRWDDGKKACSLKKSVECDNAEW</sequence>
<reference evidence="8" key="2">
    <citation type="submission" date="2020-05" db="UniProtKB">
        <authorList>
            <consortium name="EnsemblMetazoa"/>
        </authorList>
    </citation>
    <scope>IDENTIFICATION</scope>
    <source>
        <strain evidence="8">Epiroticus2</strain>
    </source>
</reference>
<dbReference type="PROSITE" id="PS50940">
    <property type="entry name" value="CHIT_BIND_II"/>
    <property type="match status" value="3"/>
</dbReference>
<dbReference type="PANTHER" id="PTHR23301:SF0">
    <property type="entry name" value="CHITIN-BINDING TYPE-2 DOMAIN-CONTAINING PROTEIN-RELATED"/>
    <property type="match status" value="1"/>
</dbReference>
<evidence type="ECO:0000256" key="5">
    <source>
        <dbReference type="ARBA" id="ARBA00023180"/>
    </source>
</evidence>
<feature type="chain" id="PRO_5008131344" description="Chitin-binding type-2 domain-containing protein" evidence="6">
    <location>
        <begin position="21"/>
        <end position="329"/>
    </location>
</feature>
<keyword evidence="4" id="KW-1015">Disulfide bond</keyword>
<dbReference type="Gene3D" id="2.170.140.10">
    <property type="entry name" value="Chitin binding domain"/>
    <property type="match status" value="3"/>
</dbReference>
<feature type="domain" description="Chitin-binding type-2" evidence="7">
    <location>
        <begin position="183"/>
        <end position="242"/>
    </location>
</feature>
<proteinExistence type="predicted"/>
<keyword evidence="1" id="KW-0147">Chitin-binding</keyword>
<evidence type="ECO:0000256" key="1">
    <source>
        <dbReference type="ARBA" id="ARBA00022669"/>
    </source>
</evidence>
<dbReference type="Proteomes" id="UP000075885">
    <property type="component" value="Unassembled WGS sequence"/>
</dbReference>
<dbReference type="Pfam" id="PF01607">
    <property type="entry name" value="CBM_14"/>
    <property type="match status" value="3"/>
</dbReference>
<evidence type="ECO:0000259" key="7">
    <source>
        <dbReference type="PROSITE" id="PS50940"/>
    </source>
</evidence>
<reference evidence="9" key="1">
    <citation type="submission" date="2013-03" db="EMBL/GenBank/DDBJ databases">
        <title>The Genome Sequence of Anopheles epiroticus epiroticus2.</title>
        <authorList>
            <consortium name="The Broad Institute Genomics Platform"/>
            <person name="Neafsey D.E."/>
            <person name="Howell P."/>
            <person name="Walker B."/>
            <person name="Young S.K."/>
            <person name="Zeng Q."/>
            <person name="Gargeya S."/>
            <person name="Fitzgerald M."/>
            <person name="Haas B."/>
            <person name="Abouelleil A."/>
            <person name="Allen A.W."/>
            <person name="Alvarado L."/>
            <person name="Arachchi H.M."/>
            <person name="Berlin A.M."/>
            <person name="Chapman S.B."/>
            <person name="Gainer-Dewar J."/>
            <person name="Goldberg J."/>
            <person name="Griggs A."/>
            <person name="Gujja S."/>
            <person name="Hansen M."/>
            <person name="Howarth C."/>
            <person name="Imamovic A."/>
            <person name="Ireland A."/>
            <person name="Larimer J."/>
            <person name="McCowan C."/>
            <person name="Murphy C."/>
            <person name="Pearson M."/>
            <person name="Poon T.W."/>
            <person name="Priest M."/>
            <person name="Roberts A."/>
            <person name="Saif S."/>
            <person name="Shea T."/>
            <person name="Sisk P."/>
            <person name="Sykes S."/>
            <person name="Wortman J."/>
            <person name="Nusbaum C."/>
            <person name="Birren B."/>
        </authorList>
    </citation>
    <scope>NUCLEOTIDE SEQUENCE [LARGE SCALE GENOMIC DNA]</scope>
    <source>
        <strain evidence="9">Epiroticus2</strain>
    </source>
</reference>
<evidence type="ECO:0000256" key="2">
    <source>
        <dbReference type="ARBA" id="ARBA00022729"/>
    </source>
</evidence>
<dbReference type="GO" id="GO:0008061">
    <property type="term" value="F:chitin binding"/>
    <property type="evidence" value="ECO:0007669"/>
    <property type="project" value="UniProtKB-KW"/>
</dbReference>
<evidence type="ECO:0000313" key="8">
    <source>
        <dbReference type="EnsemblMetazoa" id="AEPI006697-PA"/>
    </source>
</evidence>
<feature type="signal peptide" evidence="6">
    <location>
        <begin position="1"/>
        <end position="20"/>
    </location>
</feature>
<dbReference type="InterPro" id="IPR051940">
    <property type="entry name" value="Chitin_bind-dev_reg"/>
</dbReference>
<evidence type="ECO:0000256" key="6">
    <source>
        <dbReference type="SAM" id="SignalP"/>
    </source>
</evidence>
<keyword evidence="3" id="KW-0677">Repeat</keyword>
<name>A0A182PID5_9DIPT</name>
<dbReference type="STRING" id="199890.A0A182PID5"/>
<evidence type="ECO:0000256" key="4">
    <source>
        <dbReference type="ARBA" id="ARBA00023157"/>
    </source>
</evidence>
<organism evidence="8 9">
    <name type="scientific">Anopheles epiroticus</name>
    <dbReference type="NCBI Taxonomy" id="199890"/>
    <lineage>
        <taxon>Eukaryota</taxon>
        <taxon>Metazoa</taxon>
        <taxon>Ecdysozoa</taxon>
        <taxon>Arthropoda</taxon>
        <taxon>Hexapoda</taxon>
        <taxon>Insecta</taxon>
        <taxon>Pterygota</taxon>
        <taxon>Neoptera</taxon>
        <taxon>Endopterygota</taxon>
        <taxon>Diptera</taxon>
        <taxon>Nematocera</taxon>
        <taxon>Culicoidea</taxon>
        <taxon>Culicidae</taxon>
        <taxon>Anophelinae</taxon>
        <taxon>Anopheles</taxon>
    </lineage>
</organism>
<dbReference type="SUPFAM" id="SSF57625">
    <property type="entry name" value="Invertebrate chitin-binding proteins"/>
    <property type="match status" value="3"/>
</dbReference>
<feature type="domain" description="Chitin-binding type-2" evidence="7">
    <location>
        <begin position="41"/>
        <end position="98"/>
    </location>
</feature>
<dbReference type="GO" id="GO:0005576">
    <property type="term" value="C:extracellular region"/>
    <property type="evidence" value="ECO:0007669"/>
    <property type="project" value="InterPro"/>
</dbReference>
<dbReference type="EnsemblMetazoa" id="AEPI006697-RA">
    <property type="protein sequence ID" value="AEPI006697-PA"/>
    <property type="gene ID" value="AEPI006697"/>
</dbReference>
<dbReference type="SMART" id="SM00494">
    <property type="entry name" value="ChtBD2"/>
    <property type="match status" value="3"/>
</dbReference>
<accession>A0A182PID5</accession>